<feature type="chain" id="PRO_5047115294" description="NHL repeat-containing protein" evidence="3">
    <location>
        <begin position="20"/>
        <end position="1108"/>
    </location>
</feature>
<evidence type="ECO:0008006" key="6">
    <source>
        <dbReference type="Google" id="ProtNLM"/>
    </source>
</evidence>
<sequence>MIAALVTALSTLSTAPATAGTTPEQPDPVAGEVTRIAGLTGVDGVGFSGDGGPATDARLNDSLEIGAAPDGTIYLADRGNGRLRAIDPEGTITTTVRAMRSPEDDVDLDVDGWIYSPSNRPFSVAVGSDGAVVVGAKTDVTRITPGEKQEVLAGGAEGGLPTPGETAPGKSTSLHRASDVAVSADGAVYAYVADIGQIIAIDPEGDVRLLAGGGENDRDNADGSQPATDYAIGRPSALAVASTGPYEGTVFFSAEQHSRVMAITPDGKLDVFAGTGESGFSGDGESAGNAQLSEAVEGLAVTPDGDVLIGDTYNAAIRQVDGDGVITTLRGAVGQVSSLDVLPDGDVVFTRGALALRLTVEGPPAMEVTELAETGADPFADAEAGEVLELGGAAQESSAQPPPALSQPSQPHRNPVAVAADGSVISGDSAAGTVRRVESDGGTSVIVGVSQPPGTEAPADTAAETAAAATTGVEEPSDAEAPTDTEAPDTEAPDTVAANERVLNGVQDLATTADGHLLIAEQHHIWELSEDETTLTRVFSSATSDDTAPVIRGITTDAEGMVYATVGDLVLRIAPDGTTETIAGGGQRWAAEVDGHPATEATLWEPTDVAVDSKRNVYLTESGRPHVRRIAPDGTVTTVLGDSYRGQDEGGFAGDGGPGTDAEMNTPLGLVIADDDALFVADSFNARVRRLDPDGTVTTVAGNGLVPAEQDTDEQDTDEQDTDGQDTDAGNSDGPALETALGEPTSLALEDDGNLLISTSRPDRLVRLTGDGSLRVVAEPAADSEDDKTLAADAVLLGIQDLAVGPDDVPHLGGPDGITTLGDTAVHVGGPVASRVTSGALMAVAGPNTVSRVLPGGRTVLVAGGGAVTQPDSPIPALSLNLADGLTDIAADPEGSLFILARANAQTPPAQGQSLYEVTADGLATPIPLGGVAGLVSIAAGPDGVVYGIDGASGEILRIDEQGPGAIVVAPDEESTEELADEPFGTATALPAGKPQDLAVGVHGNLFVTVSDGVLVVNPEEDNYSFHDNVWSGGQHTLRVAADRHGNAFLLSHHEGGQAARVSALAHPAEVTAPTQIPWSDVGVIGGGAAALLGAVLVWRKKTERESS</sequence>
<gene>
    <name evidence="4" type="ORF">NF556_07415</name>
</gene>
<proteinExistence type="predicted"/>
<keyword evidence="2" id="KW-0812">Transmembrane</keyword>
<organism evidence="4 5">
    <name type="scientific">Ornithinimicrobium faecis</name>
    <dbReference type="NCBI Taxonomy" id="2934158"/>
    <lineage>
        <taxon>Bacteria</taxon>
        <taxon>Bacillati</taxon>
        <taxon>Actinomycetota</taxon>
        <taxon>Actinomycetes</taxon>
        <taxon>Micrococcales</taxon>
        <taxon>Ornithinimicrobiaceae</taxon>
        <taxon>Ornithinimicrobium</taxon>
    </lineage>
</organism>
<feature type="region of interest" description="Disordered" evidence="1">
    <location>
        <begin position="641"/>
        <end position="663"/>
    </location>
</feature>
<feature type="region of interest" description="Disordered" evidence="1">
    <location>
        <begin position="151"/>
        <end position="172"/>
    </location>
</feature>
<keyword evidence="2" id="KW-0472">Membrane</keyword>
<feature type="region of interest" description="Disordered" evidence="1">
    <location>
        <begin position="392"/>
        <end position="415"/>
    </location>
</feature>
<evidence type="ECO:0000313" key="5">
    <source>
        <dbReference type="Proteomes" id="UP001056455"/>
    </source>
</evidence>
<feature type="compositionally biased region" description="Acidic residues" evidence="1">
    <location>
        <begin position="710"/>
        <end position="726"/>
    </location>
</feature>
<evidence type="ECO:0000256" key="2">
    <source>
        <dbReference type="SAM" id="Phobius"/>
    </source>
</evidence>
<keyword evidence="3" id="KW-0732">Signal</keyword>
<dbReference type="PANTHER" id="PTHR46388">
    <property type="entry name" value="NHL REPEAT-CONTAINING PROTEIN 2"/>
    <property type="match status" value="1"/>
</dbReference>
<feature type="region of interest" description="Disordered" evidence="1">
    <location>
        <begin position="210"/>
        <end position="230"/>
    </location>
</feature>
<feature type="transmembrane region" description="Helical" evidence="2">
    <location>
        <begin position="1077"/>
        <end position="1099"/>
    </location>
</feature>
<accession>A0ABY4YY63</accession>
<feature type="region of interest" description="Disordered" evidence="1">
    <location>
        <begin position="435"/>
        <end position="494"/>
    </location>
</feature>
<evidence type="ECO:0000313" key="4">
    <source>
        <dbReference type="EMBL" id="USQ81469.1"/>
    </source>
</evidence>
<keyword evidence="2" id="KW-1133">Transmembrane helix</keyword>
<dbReference type="PANTHER" id="PTHR46388:SF2">
    <property type="entry name" value="NHL REPEAT-CONTAINING PROTEIN 2"/>
    <property type="match status" value="1"/>
</dbReference>
<protein>
    <recommendedName>
        <fullName evidence="6">NHL repeat-containing protein</fullName>
    </recommendedName>
</protein>
<dbReference type="InterPro" id="IPR011042">
    <property type="entry name" value="6-blade_b-propeller_TolB-like"/>
</dbReference>
<feature type="signal peptide" evidence="3">
    <location>
        <begin position="1"/>
        <end position="19"/>
    </location>
</feature>
<keyword evidence="5" id="KW-1185">Reference proteome</keyword>
<dbReference type="SUPFAM" id="SSF63829">
    <property type="entry name" value="Calcium-dependent phosphotriesterase"/>
    <property type="match status" value="2"/>
</dbReference>
<evidence type="ECO:0000256" key="3">
    <source>
        <dbReference type="SAM" id="SignalP"/>
    </source>
</evidence>
<dbReference type="InterPro" id="IPR015943">
    <property type="entry name" value="WD40/YVTN_repeat-like_dom_sf"/>
</dbReference>
<dbReference type="EMBL" id="CP099489">
    <property type="protein sequence ID" value="USQ81469.1"/>
    <property type="molecule type" value="Genomic_DNA"/>
</dbReference>
<name>A0ABY4YY63_9MICO</name>
<feature type="compositionally biased region" description="Low complexity" evidence="1">
    <location>
        <begin position="452"/>
        <end position="474"/>
    </location>
</feature>
<dbReference type="Gene3D" id="2.120.10.30">
    <property type="entry name" value="TolB, C-terminal domain"/>
    <property type="match status" value="4"/>
</dbReference>
<dbReference type="RefSeq" id="WP_252594981.1">
    <property type="nucleotide sequence ID" value="NZ_CP099489.1"/>
</dbReference>
<reference evidence="4" key="1">
    <citation type="submission" date="2022-06" db="EMBL/GenBank/DDBJ databases">
        <title>Ornithinimicrobium HY1793.</title>
        <authorList>
            <person name="Huang Y."/>
        </authorList>
    </citation>
    <scope>NUCLEOTIDE SEQUENCE</scope>
    <source>
        <strain evidence="4">HY1793</strain>
    </source>
</reference>
<dbReference type="SUPFAM" id="SSF63825">
    <property type="entry name" value="YWTD domain"/>
    <property type="match status" value="1"/>
</dbReference>
<feature type="compositionally biased region" description="Acidic residues" evidence="1">
    <location>
        <begin position="475"/>
        <end position="492"/>
    </location>
</feature>
<dbReference type="Gene3D" id="2.130.10.10">
    <property type="entry name" value="YVTN repeat-like/Quinoprotein amine dehydrogenase"/>
    <property type="match status" value="1"/>
</dbReference>
<dbReference type="Proteomes" id="UP001056455">
    <property type="component" value="Chromosome"/>
</dbReference>
<evidence type="ECO:0000256" key="1">
    <source>
        <dbReference type="SAM" id="MobiDB-lite"/>
    </source>
</evidence>
<feature type="compositionally biased region" description="Gly residues" evidence="1">
    <location>
        <begin position="649"/>
        <end position="659"/>
    </location>
</feature>
<feature type="region of interest" description="Disordered" evidence="1">
    <location>
        <begin position="694"/>
        <end position="739"/>
    </location>
</feature>